<dbReference type="EMBL" id="BMOC01000021">
    <property type="protein sequence ID" value="GGJ15121.1"/>
    <property type="molecule type" value="Genomic_DNA"/>
</dbReference>
<name>A0A830EDH7_9EURY</name>
<dbReference type="RefSeq" id="WP_188788155.1">
    <property type="nucleotide sequence ID" value="NZ_BMOC01000021.1"/>
</dbReference>
<evidence type="ECO:0000313" key="3">
    <source>
        <dbReference type="EMBL" id="GGJ15121.1"/>
    </source>
</evidence>
<feature type="transmembrane region" description="Helical" evidence="1">
    <location>
        <begin position="58"/>
        <end position="77"/>
    </location>
</feature>
<evidence type="ECO:0000313" key="4">
    <source>
        <dbReference type="Proteomes" id="UP000653099"/>
    </source>
</evidence>
<dbReference type="AlphaFoldDB" id="A0A830EDH7"/>
<dbReference type="Proteomes" id="UP000653099">
    <property type="component" value="Unassembled WGS sequence"/>
</dbReference>
<feature type="transmembrane region" description="Helical" evidence="1">
    <location>
        <begin position="83"/>
        <end position="99"/>
    </location>
</feature>
<reference evidence="3" key="1">
    <citation type="journal article" date="2014" name="Int. J. Syst. Evol. Microbiol.">
        <title>Complete genome sequence of Corynebacterium casei LMG S-19264T (=DSM 44701T), isolated from a smear-ripened cheese.</title>
        <authorList>
            <consortium name="US DOE Joint Genome Institute (JGI-PGF)"/>
            <person name="Walter F."/>
            <person name="Albersmeier A."/>
            <person name="Kalinowski J."/>
            <person name="Ruckert C."/>
        </authorList>
    </citation>
    <scope>NUCLEOTIDE SEQUENCE</scope>
    <source>
        <strain evidence="3">JCM 14359</strain>
    </source>
</reference>
<keyword evidence="1" id="KW-0812">Transmembrane</keyword>
<protein>
    <recommendedName>
        <fullName evidence="2">DUF7313 domain-containing protein</fullName>
    </recommendedName>
</protein>
<reference evidence="3" key="2">
    <citation type="submission" date="2020-09" db="EMBL/GenBank/DDBJ databases">
        <authorList>
            <person name="Sun Q."/>
            <person name="Ohkuma M."/>
        </authorList>
    </citation>
    <scope>NUCLEOTIDE SEQUENCE</scope>
    <source>
        <strain evidence="3">JCM 14359</strain>
    </source>
</reference>
<dbReference type="InterPro" id="IPR055737">
    <property type="entry name" value="DUF7313"/>
</dbReference>
<feature type="domain" description="DUF7313" evidence="2">
    <location>
        <begin position="3"/>
        <end position="149"/>
    </location>
</feature>
<evidence type="ECO:0000256" key="1">
    <source>
        <dbReference type="SAM" id="Phobius"/>
    </source>
</evidence>
<keyword evidence="4" id="KW-1185">Reference proteome</keyword>
<dbReference type="Pfam" id="PF23995">
    <property type="entry name" value="DUF7313"/>
    <property type="match status" value="1"/>
</dbReference>
<organism evidence="3 4">
    <name type="scientific">Halobellus salinus</name>
    <dbReference type="NCBI Taxonomy" id="931585"/>
    <lineage>
        <taxon>Archaea</taxon>
        <taxon>Methanobacteriati</taxon>
        <taxon>Methanobacteriota</taxon>
        <taxon>Stenosarchaea group</taxon>
        <taxon>Halobacteria</taxon>
        <taxon>Halobacteriales</taxon>
        <taxon>Haloferacaceae</taxon>
        <taxon>Halobellus</taxon>
    </lineage>
</organism>
<proteinExistence type="predicted"/>
<keyword evidence="1" id="KW-1133">Transmembrane helix</keyword>
<feature type="transmembrane region" description="Helical" evidence="1">
    <location>
        <begin position="15"/>
        <end position="37"/>
    </location>
</feature>
<dbReference type="OrthoDB" id="234683at2157"/>
<accession>A0A830EDH7</accession>
<evidence type="ECO:0000259" key="2">
    <source>
        <dbReference type="Pfam" id="PF23995"/>
    </source>
</evidence>
<sequence length="149" mass="16483">MYPLQFLVPIGALEGVAPILPFGILAFAVANMVTRILQHSRHESQARGSDDDEALTRWLPHTVTTLGLVFSSLAFLIVEPHGGMVMSVLALTVFVSDFFEYESRRVEARSKSKDLQRPIAAIGASVFALLYASYQSLFFVIEPLWNAVI</sequence>
<gene>
    <name evidence="3" type="ORF">GCM10008995_26170</name>
</gene>
<comment type="caution">
    <text evidence="3">The sequence shown here is derived from an EMBL/GenBank/DDBJ whole genome shotgun (WGS) entry which is preliminary data.</text>
</comment>
<feature type="transmembrane region" description="Helical" evidence="1">
    <location>
        <begin position="119"/>
        <end position="141"/>
    </location>
</feature>
<keyword evidence="1" id="KW-0472">Membrane</keyword>